<accession>A0AAU1U0E4</accession>
<feature type="region of interest" description="Disordered" evidence="1">
    <location>
        <begin position="1"/>
        <end position="22"/>
    </location>
</feature>
<organism evidence="2">
    <name type="scientific">Streptomyces sp. NBC_00119</name>
    <dbReference type="NCBI Taxonomy" id="2975659"/>
    <lineage>
        <taxon>Bacteria</taxon>
        <taxon>Bacillati</taxon>
        <taxon>Actinomycetota</taxon>
        <taxon>Actinomycetes</taxon>
        <taxon>Kitasatosporales</taxon>
        <taxon>Streptomycetaceae</taxon>
        <taxon>Streptomyces</taxon>
    </lineage>
</organism>
<dbReference type="EMBL" id="CP108195">
    <property type="protein sequence ID" value="WTS11095.1"/>
    <property type="molecule type" value="Genomic_DNA"/>
</dbReference>
<gene>
    <name evidence="2" type="ORF">OHU69_08455</name>
</gene>
<reference evidence="2" key="1">
    <citation type="submission" date="2022-10" db="EMBL/GenBank/DDBJ databases">
        <title>The complete genomes of actinobacterial strains from the NBC collection.</title>
        <authorList>
            <person name="Joergensen T.S."/>
            <person name="Alvarez Arevalo M."/>
            <person name="Sterndorff E.B."/>
            <person name="Faurdal D."/>
            <person name="Vuksanovic O."/>
            <person name="Mourched A.-S."/>
            <person name="Charusanti P."/>
            <person name="Shaw S."/>
            <person name="Blin K."/>
            <person name="Weber T."/>
        </authorList>
    </citation>
    <scope>NUCLEOTIDE SEQUENCE</scope>
    <source>
        <strain evidence="2">NBC_00119</strain>
    </source>
</reference>
<protein>
    <recommendedName>
        <fullName evidence="3">TetR family transcriptional regulator</fullName>
    </recommendedName>
</protein>
<evidence type="ECO:0000313" key="2">
    <source>
        <dbReference type="EMBL" id="WTS11095.1"/>
    </source>
</evidence>
<evidence type="ECO:0000256" key="1">
    <source>
        <dbReference type="SAM" id="MobiDB-lite"/>
    </source>
</evidence>
<evidence type="ECO:0008006" key="3">
    <source>
        <dbReference type="Google" id="ProtNLM"/>
    </source>
</evidence>
<sequence>MRRDTRGPAMNDDAPYPPDRTDDELARLDITVLLRYGLTAAPGTRRTALFGDGAAAAAVVLDRLGTEPRSVAFLADTVRAGGLARAAELPEPLPHREAAVLVREWLRAGTELVGGIAADDTAAAWLRAVATIIELKQLTRARGRST</sequence>
<name>A0AAU1U0E4_9ACTN</name>
<proteinExistence type="predicted"/>
<dbReference type="AlphaFoldDB" id="A0AAU1U0E4"/>